<dbReference type="SUPFAM" id="SSF158472">
    <property type="entry name" value="HAMP domain-like"/>
    <property type="match status" value="1"/>
</dbReference>
<comment type="catalytic activity">
    <reaction evidence="1">
        <text>ATP + protein L-histidine = ADP + protein N-phospho-L-histidine.</text>
        <dbReference type="EC" id="2.7.13.3"/>
    </reaction>
</comment>
<keyword evidence="8 16" id="KW-0418">Kinase</keyword>
<dbReference type="EMBL" id="FNKK01000002">
    <property type="protein sequence ID" value="SDQ52749.1"/>
    <property type="molecule type" value="Genomic_DNA"/>
</dbReference>
<dbReference type="CDD" id="cd00075">
    <property type="entry name" value="HATPase"/>
    <property type="match status" value="1"/>
</dbReference>
<dbReference type="InterPro" id="IPR005467">
    <property type="entry name" value="His_kinase_dom"/>
</dbReference>
<dbReference type="EC" id="2.7.13.3" evidence="4"/>
<dbReference type="AlphaFoldDB" id="A0A1H1BLJ2"/>
<name>A0A1H1BLJ2_9ACTN</name>
<dbReference type="SMART" id="SM00387">
    <property type="entry name" value="HATPase_c"/>
    <property type="match status" value="1"/>
</dbReference>
<evidence type="ECO:0000256" key="10">
    <source>
        <dbReference type="ARBA" id="ARBA00023012"/>
    </source>
</evidence>
<dbReference type="Pfam" id="PF00672">
    <property type="entry name" value="HAMP"/>
    <property type="match status" value="1"/>
</dbReference>
<dbReference type="InterPro" id="IPR036097">
    <property type="entry name" value="HisK_dim/P_sf"/>
</dbReference>
<evidence type="ECO:0000256" key="12">
    <source>
        <dbReference type="SAM" id="MobiDB-lite"/>
    </source>
</evidence>
<dbReference type="Gene3D" id="6.10.340.10">
    <property type="match status" value="1"/>
</dbReference>
<dbReference type="Gene3D" id="3.30.565.10">
    <property type="entry name" value="Histidine kinase-like ATPase, C-terminal domain"/>
    <property type="match status" value="1"/>
</dbReference>
<evidence type="ECO:0000256" key="1">
    <source>
        <dbReference type="ARBA" id="ARBA00000085"/>
    </source>
</evidence>
<accession>A0A1H1BLJ2</accession>
<dbReference type="OrthoDB" id="9786919at2"/>
<dbReference type="InterPro" id="IPR004358">
    <property type="entry name" value="Sig_transdc_His_kin-like_C"/>
</dbReference>
<dbReference type="FunFam" id="3.30.565.10:FF:000006">
    <property type="entry name" value="Sensor histidine kinase WalK"/>
    <property type="match status" value="1"/>
</dbReference>
<dbReference type="GO" id="GO:0005886">
    <property type="term" value="C:plasma membrane"/>
    <property type="evidence" value="ECO:0007669"/>
    <property type="project" value="UniProtKB-SubCell"/>
</dbReference>
<evidence type="ECO:0000256" key="4">
    <source>
        <dbReference type="ARBA" id="ARBA00012438"/>
    </source>
</evidence>
<keyword evidence="5" id="KW-0597">Phosphoprotein</keyword>
<evidence type="ECO:0000256" key="13">
    <source>
        <dbReference type="SAM" id="Phobius"/>
    </source>
</evidence>
<protein>
    <recommendedName>
        <fullName evidence="4">histidine kinase</fullName>
        <ecNumber evidence="4">2.7.13.3</ecNumber>
    </recommendedName>
</protein>
<feature type="region of interest" description="Disordered" evidence="12">
    <location>
        <begin position="247"/>
        <end position="269"/>
    </location>
</feature>
<dbReference type="PROSITE" id="PS50885">
    <property type="entry name" value="HAMP"/>
    <property type="match status" value="1"/>
</dbReference>
<evidence type="ECO:0000256" key="5">
    <source>
        <dbReference type="ARBA" id="ARBA00022553"/>
    </source>
</evidence>
<proteinExistence type="predicted"/>
<evidence type="ECO:0000259" key="15">
    <source>
        <dbReference type="PROSITE" id="PS50885"/>
    </source>
</evidence>
<sequence>MSGPPPPAARPPGASRTSLRVKLIAVTLALLAFGLALIGVGSVSILHGYLINRVDTQIGLLTGEAERRARRGLFALANIRLPPDAMLRALDHRGGTMLTVNGMETEHLPGPQMIEHADGEPFTAPDRSGETKWRVMVTPVEGLGAVVVAVDLTEVRQITTRLALIEALGGSGVMLLLAGIGIAIVRRSLRPLGEIERTAEAIARGELSRRVPDLDPRTEVGRLARSLNGMLTQIEAAFQARSASEAAARRSEEAAKKSEESARRSEERMRRFVADASHELRTPLTSIRGFAEFYRQNPEGDPSAVLRRIEDEAARMSLLVDDLLLLARLDRQRPIAADPVDLLALAADAVHDARILAPSREVTLQVDGAALIVLGDETRLRQVIRNLMTNALTHTPDGTPITVRVGAAEPWAYLEVADEGPGLDAEQAERVFERFYRADTSRTRTEKASGGAGLGLAIVAALVEAHGGTVTVETAPGQGATFRVQLPLDPG</sequence>
<dbReference type="Pfam" id="PF02518">
    <property type="entry name" value="HATPase_c"/>
    <property type="match status" value="1"/>
</dbReference>
<dbReference type="InterPro" id="IPR050428">
    <property type="entry name" value="TCS_sensor_his_kinase"/>
</dbReference>
<evidence type="ECO:0000259" key="14">
    <source>
        <dbReference type="PROSITE" id="PS50109"/>
    </source>
</evidence>
<dbReference type="InterPro" id="IPR003661">
    <property type="entry name" value="HisK_dim/P_dom"/>
</dbReference>
<keyword evidence="10" id="KW-0902">Two-component regulatory system</keyword>
<dbReference type="PRINTS" id="PR00344">
    <property type="entry name" value="BCTRLSENSOR"/>
</dbReference>
<feature type="domain" description="Histidine kinase" evidence="14">
    <location>
        <begin position="275"/>
        <end position="490"/>
    </location>
</feature>
<evidence type="ECO:0000256" key="8">
    <source>
        <dbReference type="ARBA" id="ARBA00022777"/>
    </source>
</evidence>
<evidence type="ECO:0000256" key="7">
    <source>
        <dbReference type="ARBA" id="ARBA00022692"/>
    </source>
</evidence>
<dbReference type="Proteomes" id="UP000217103">
    <property type="component" value="Unassembled WGS sequence"/>
</dbReference>
<comment type="subcellular location">
    <subcellularLocation>
        <location evidence="3">Cell membrane</location>
    </subcellularLocation>
</comment>
<feature type="transmembrane region" description="Helical" evidence="13">
    <location>
        <begin position="162"/>
        <end position="185"/>
    </location>
</feature>
<dbReference type="Gene3D" id="1.10.287.130">
    <property type="match status" value="1"/>
</dbReference>
<keyword evidence="7 13" id="KW-0812">Transmembrane</keyword>
<comment type="cofactor">
    <cofactor evidence="2">
        <name>a divalent metal cation</name>
        <dbReference type="ChEBI" id="CHEBI:60240"/>
    </cofactor>
</comment>
<feature type="domain" description="HAMP" evidence="15">
    <location>
        <begin position="186"/>
        <end position="239"/>
    </location>
</feature>
<organism evidence="16 17">
    <name type="scientific">Thermostaphylospora chromogena</name>
    <dbReference type="NCBI Taxonomy" id="35622"/>
    <lineage>
        <taxon>Bacteria</taxon>
        <taxon>Bacillati</taxon>
        <taxon>Actinomycetota</taxon>
        <taxon>Actinomycetes</taxon>
        <taxon>Streptosporangiales</taxon>
        <taxon>Thermomonosporaceae</taxon>
        <taxon>Thermostaphylospora</taxon>
    </lineage>
</organism>
<keyword evidence="11 13" id="KW-0472">Membrane</keyword>
<evidence type="ECO:0000313" key="16">
    <source>
        <dbReference type="EMBL" id="SDQ52749.1"/>
    </source>
</evidence>
<gene>
    <name evidence="16" type="ORF">SAMN04489764_1020</name>
</gene>
<reference evidence="16 17" key="1">
    <citation type="submission" date="2016-10" db="EMBL/GenBank/DDBJ databases">
        <authorList>
            <person name="de Groot N.N."/>
        </authorList>
    </citation>
    <scope>NUCLEOTIDE SEQUENCE [LARGE SCALE GENOMIC DNA]</scope>
    <source>
        <strain evidence="16 17">DSM 43794</strain>
    </source>
</reference>
<evidence type="ECO:0000256" key="6">
    <source>
        <dbReference type="ARBA" id="ARBA00022679"/>
    </source>
</evidence>
<evidence type="ECO:0000256" key="2">
    <source>
        <dbReference type="ARBA" id="ARBA00001968"/>
    </source>
</evidence>
<dbReference type="CDD" id="cd06225">
    <property type="entry name" value="HAMP"/>
    <property type="match status" value="1"/>
</dbReference>
<evidence type="ECO:0000256" key="11">
    <source>
        <dbReference type="ARBA" id="ARBA00023136"/>
    </source>
</evidence>
<dbReference type="PANTHER" id="PTHR45436">
    <property type="entry name" value="SENSOR HISTIDINE KINASE YKOH"/>
    <property type="match status" value="1"/>
</dbReference>
<dbReference type="SMART" id="SM00388">
    <property type="entry name" value="HisKA"/>
    <property type="match status" value="1"/>
</dbReference>
<keyword evidence="6" id="KW-0808">Transferase</keyword>
<dbReference type="CDD" id="cd00082">
    <property type="entry name" value="HisKA"/>
    <property type="match status" value="1"/>
</dbReference>
<evidence type="ECO:0000256" key="3">
    <source>
        <dbReference type="ARBA" id="ARBA00004236"/>
    </source>
</evidence>
<dbReference type="GO" id="GO:0005509">
    <property type="term" value="F:calcium ion binding"/>
    <property type="evidence" value="ECO:0007669"/>
    <property type="project" value="UniProtKB-ARBA"/>
</dbReference>
<keyword evidence="9 13" id="KW-1133">Transmembrane helix</keyword>
<dbReference type="InterPro" id="IPR036890">
    <property type="entry name" value="HATPase_C_sf"/>
</dbReference>
<evidence type="ECO:0000313" key="17">
    <source>
        <dbReference type="Proteomes" id="UP000217103"/>
    </source>
</evidence>
<dbReference type="PROSITE" id="PS50109">
    <property type="entry name" value="HIS_KIN"/>
    <property type="match status" value="1"/>
</dbReference>
<dbReference type="SUPFAM" id="SSF47384">
    <property type="entry name" value="Homodimeric domain of signal transducing histidine kinase"/>
    <property type="match status" value="1"/>
</dbReference>
<dbReference type="InterPro" id="IPR003594">
    <property type="entry name" value="HATPase_dom"/>
</dbReference>
<evidence type="ECO:0000256" key="9">
    <source>
        <dbReference type="ARBA" id="ARBA00022989"/>
    </source>
</evidence>
<dbReference type="Pfam" id="PF00512">
    <property type="entry name" value="HisKA"/>
    <property type="match status" value="1"/>
</dbReference>
<dbReference type="STRING" id="35622.SAMN04489764_1020"/>
<dbReference type="GO" id="GO:0000155">
    <property type="term" value="F:phosphorelay sensor kinase activity"/>
    <property type="evidence" value="ECO:0007669"/>
    <property type="project" value="InterPro"/>
</dbReference>
<dbReference type="InterPro" id="IPR003660">
    <property type="entry name" value="HAMP_dom"/>
</dbReference>
<dbReference type="PANTHER" id="PTHR45436:SF5">
    <property type="entry name" value="SENSOR HISTIDINE KINASE TRCS"/>
    <property type="match status" value="1"/>
</dbReference>
<feature type="transmembrane region" description="Helical" evidence="13">
    <location>
        <begin position="23"/>
        <end position="46"/>
    </location>
</feature>
<dbReference type="SUPFAM" id="SSF55874">
    <property type="entry name" value="ATPase domain of HSP90 chaperone/DNA topoisomerase II/histidine kinase"/>
    <property type="match status" value="1"/>
</dbReference>
<dbReference type="FunFam" id="1.10.287.130:FF:000001">
    <property type="entry name" value="Two-component sensor histidine kinase"/>
    <property type="match status" value="1"/>
</dbReference>
<dbReference type="SMART" id="SM00304">
    <property type="entry name" value="HAMP"/>
    <property type="match status" value="1"/>
</dbReference>
<keyword evidence="17" id="KW-1185">Reference proteome</keyword>